<dbReference type="Proteomes" id="UP000179807">
    <property type="component" value="Unassembled WGS sequence"/>
</dbReference>
<organism evidence="1 2">
    <name type="scientific">Tritrichomonas foetus</name>
    <dbReference type="NCBI Taxonomy" id="1144522"/>
    <lineage>
        <taxon>Eukaryota</taxon>
        <taxon>Metamonada</taxon>
        <taxon>Parabasalia</taxon>
        <taxon>Tritrichomonadida</taxon>
        <taxon>Tritrichomonadidae</taxon>
        <taxon>Tritrichomonas</taxon>
    </lineage>
</organism>
<dbReference type="EMBL" id="MLAK01000905">
    <property type="protein sequence ID" value="OHT01561.1"/>
    <property type="molecule type" value="Genomic_DNA"/>
</dbReference>
<reference evidence="1" key="1">
    <citation type="submission" date="2016-10" db="EMBL/GenBank/DDBJ databases">
        <authorList>
            <person name="Benchimol M."/>
            <person name="Almeida L.G."/>
            <person name="Vasconcelos A.T."/>
            <person name="Perreira-Neves A."/>
            <person name="Rosa I.A."/>
            <person name="Tasca T."/>
            <person name="Bogo M.R."/>
            <person name="de Souza W."/>
        </authorList>
    </citation>
    <scope>NUCLEOTIDE SEQUENCE [LARGE SCALE GENOMIC DNA]</scope>
    <source>
        <strain evidence="1">K</strain>
    </source>
</reference>
<evidence type="ECO:0008006" key="3">
    <source>
        <dbReference type="Google" id="ProtNLM"/>
    </source>
</evidence>
<protein>
    <recommendedName>
        <fullName evidence="3">CAMK family protein kinase</fullName>
    </recommendedName>
</protein>
<dbReference type="OrthoDB" id="1725641at2759"/>
<evidence type="ECO:0000313" key="1">
    <source>
        <dbReference type="EMBL" id="OHT01561.1"/>
    </source>
</evidence>
<sequence length="322" mass="37526">MKIQRGTFSMPEFNPAIKDILKKMLTVDPTKRITIPQIKEHQCFRWKIQEDYLLPRPLPAEYNDEDLSPEVLNAIDKVCSLSHDQFISELKSATNNLPKVIVAMLSSHLDLENLPWEKESNFSNIPKQLHDISIMFSNTNPNLSETTKLQNPQIDNDNFMKNETNELNHDFNVLNNGLNDQDPFHRHVITPMSPELKLNSKVSKPMWDFVDQLITEPIHETEVILNMKPNELANVMRVIQLAMNEMEQIMWFHPDPTRFYIRGKDNNSCFFSEIEAICEIDHMKIDFRLKKGDCDPFSVFCAKMCAELEIFYNQANTPKINE</sequence>
<dbReference type="SUPFAM" id="SSF56112">
    <property type="entry name" value="Protein kinase-like (PK-like)"/>
    <property type="match status" value="1"/>
</dbReference>
<accession>A0A1J4JR19</accession>
<dbReference type="GeneID" id="94842689"/>
<dbReference type="InterPro" id="IPR011009">
    <property type="entry name" value="Kinase-like_dom_sf"/>
</dbReference>
<comment type="caution">
    <text evidence="1">The sequence shown here is derived from an EMBL/GenBank/DDBJ whole genome shotgun (WGS) entry which is preliminary data.</text>
</comment>
<dbReference type="Gene3D" id="1.10.510.10">
    <property type="entry name" value="Transferase(Phosphotransferase) domain 1"/>
    <property type="match status" value="1"/>
</dbReference>
<name>A0A1J4JR19_9EUKA</name>
<dbReference type="AlphaFoldDB" id="A0A1J4JR19"/>
<dbReference type="RefSeq" id="XP_068354697.1">
    <property type="nucleotide sequence ID" value="XM_068507985.1"/>
</dbReference>
<keyword evidence="2" id="KW-1185">Reference proteome</keyword>
<gene>
    <name evidence="1" type="ORF">TRFO_31536</name>
</gene>
<proteinExistence type="predicted"/>
<dbReference type="VEuPathDB" id="TrichDB:TRFO_31536"/>
<evidence type="ECO:0000313" key="2">
    <source>
        <dbReference type="Proteomes" id="UP000179807"/>
    </source>
</evidence>